<keyword evidence="5" id="KW-1133">Transmembrane helix</keyword>
<feature type="transmembrane region" description="Helical" evidence="5">
    <location>
        <begin position="246"/>
        <end position="269"/>
    </location>
</feature>
<name>A0ABM0MUX6_SACKO</name>
<evidence type="ECO:0000256" key="5">
    <source>
        <dbReference type="SAM" id="Phobius"/>
    </source>
</evidence>
<dbReference type="RefSeq" id="XP_006823817.1">
    <property type="nucleotide sequence ID" value="XM_006823754.1"/>
</dbReference>
<feature type="transmembrane region" description="Helical" evidence="5">
    <location>
        <begin position="216"/>
        <end position="240"/>
    </location>
</feature>
<dbReference type="PROSITE" id="PS51257">
    <property type="entry name" value="PROKAR_LIPOPROTEIN"/>
    <property type="match status" value="1"/>
</dbReference>
<sequence length="415" mass="47499">MFKSRKIGGPSRWKVSNMFKTKQVVAGTLAISCLTFFITRSIPFTITAAIGCCIWSPLMALLSWQSVLDAWLAFSVLEHIIISLLLRLLLAALQALIGVVIFVPLLMYLLLQLTVITICTAVRLCAKIGSVASTKSWDVLQPLYQWGHQILLMKILEDCVQGKEVIFPLPNKWLALTVMIVMLWSKFERKFPHLSTSHHSNIRYFAKYILHPLHNIFLIMLAFPSNLHIVHVSIALFYVIFTENFFQDFIIFLLEDYGYLFLKYVYYCIPHFARKIWTLLEHMPGFEEQYVKICYEIGTACMAAAIILCSVALENYESSILLAVVFLTNVAIPMGTAQKLVSQLQREFAEIDHFKRASAYQLSQINDVCAICWLPLETTVVITRCGHFFHGRCLEKWIVIKETCPLCNRDVHVST</sequence>
<feature type="domain" description="RING-type" evidence="6">
    <location>
        <begin position="369"/>
        <end position="408"/>
    </location>
</feature>
<feature type="transmembrane region" description="Helical" evidence="5">
    <location>
        <begin position="21"/>
        <end position="38"/>
    </location>
</feature>
<keyword evidence="1" id="KW-0479">Metal-binding</keyword>
<feature type="transmembrane region" description="Helical" evidence="5">
    <location>
        <begin position="96"/>
        <end position="126"/>
    </location>
</feature>
<dbReference type="PROSITE" id="PS50089">
    <property type="entry name" value="ZF_RING_2"/>
    <property type="match status" value="1"/>
</dbReference>
<dbReference type="InterPro" id="IPR050731">
    <property type="entry name" value="HRD1_E3_ubiq-ligases"/>
</dbReference>
<evidence type="ECO:0000256" key="4">
    <source>
        <dbReference type="PROSITE-ProRule" id="PRU00175"/>
    </source>
</evidence>
<keyword evidence="7" id="KW-1185">Reference proteome</keyword>
<dbReference type="PANTHER" id="PTHR22763">
    <property type="entry name" value="RING ZINC FINGER PROTEIN"/>
    <property type="match status" value="1"/>
</dbReference>
<keyword evidence="5" id="KW-0812">Transmembrane</keyword>
<evidence type="ECO:0000313" key="7">
    <source>
        <dbReference type="Proteomes" id="UP000694865"/>
    </source>
</evidence>
<dbReference type="SMART" id="SM00184">
    <property type="entry name" value="RING"/>
    <property type="match status" value="1"/>
</dbReference>
<evidence type="ECO:0000313" key="8">
    <source>
        <dbReference type="RefSeq" id="XP_006823817.1"/>
    </source>
</evidence>
<reference evidence="8" key="1">
    <citation type="submission" date="2025-08" db="UniProtKB">
        <authorList>
            <consortium name="RefSeq"/>
        </authorList>
    </citation>
    <scope>IDENTIFICATION</scope>
    <source>
        <tissue evidence="8">Testes</tissue>
    </source>
</reference>
<dbReference type="InterPro" id="IPR013083">
    <property type="entry name" value="Znf_RING/FYVE/PHD"/>
</dbReference>
<keyword evidence="2 4" id="KW-0863">Zinc-finger</keyword>
<organism evidence="7 8">
    <name type="scientific">Saccoglossus kowalevskii</name>
    <name type="common">Acorn worm</name>
    <dbReference type="NCBI Taxonomy" id="10224"/>
    <lineage>
        <taxon>Eukaryota</taxon>
        <taxon>Metazoa</taxon>
        <taxon>Hemichordata</taxon>
        <taxon>Enteropneusta</taxon>
        <taxon>Harrimaniidae</taxon>
        <taxon>Saccoglossus</taxon>
    </lineage>
</organism>
<protein>
    <submittedName>
        <fullName evidence="8">Uncharacterized protein LOC102804032</fullName>
    </submittedName>
</protein>
<keyword evidence="3" id="KW-0862">Zinc</keyword>
<dbReference type="PANTHER" id="PTHR22763:SF183">
    <property type="entry name" value="RING-TYPE DOMAIN-CONTAINING PROTEIN"/>
    <property type="match status" value="1"/>
</dbReference>
<evidence type="ECO:0000256" key="1">
    <source>
        <dbReference type="ARBA" id="ARBA00022723"/>
    </source>
</evidence>
<feature type="transmembrane region" description="Helical" evidence="5">
    <location>
        <begin position="44"/>
        <end position="64"/>
    </location>
</feature>
<dbReference type="Pfam" id="PF13639">
    <property type="entry name" value="zf-RING_2"/>
    <property type="match status" value="1"/>
</dbReference>
<dbReference type="Gene3D" id="3.30.40.10">
    <property type="entry name" value="Zinc/RING finger domain, C3HC4 (zinc finger)"/>
    <property type="match status" value="1"/>
</dbReference>
<dbReference type="InterPro" id="IPR001841">
    <property type="entry name" value="Znf_RING"/>
</dbReference>
<feature type="transmembrane region" description="Helical" evidence="5">
    <location>
        <begin position="71"/>
        <end position="90"/>
    </location>
</feature>
<dbReference type="Proteomes" id="UP000694865">
    <property type="component" value="Unplaced"/>
</dbReference>
<keyword evidence="5" id="KW-0472">Membrane</keyword>
<evidence type="ECO:0000256" key="2">
    <source>
        <dbReference type="ARBA" id="ARBA00022771"/>
    </source>
</evidence>
<accession>A0ABM0MUX6</accession>
<evidence type="ECO:0000256" key="3">
    <source>
        <dbReference type="ARBA" id="ARBA00022833"/>
    </source>
</evidence>
<gene>
    <name evidence="8" type="primary">LOC102804032</name>
</gene>
<dbReference type="SUPFAM" id="SSF57850">
    <property type="entry name" value="RING/U-box"/>
    <property type="match status" value="1"/>
</dbReference>
<evidence type="ECO:0000259" key="6">
    <source>
        <dbReference type="PROSITE" id="PS50089"/>
    </source>
</evidence>
<proteinExistence type="predicted"/>
<dbReference type="GeneID" id="102804032"/>